<proteinExistence type="predicted"/>
<evidence type="ECO:0000313" key="2">
    <source>
        <dbReference type="Proteomes" id="UP000499080"/>
    </source>
</evidence>
<evidence type="ECO:0000313" key="1">
    <source>
        <dbReference type="EMBL" id="GBM46669.1"/>
    </source>
</evidence>
<protein>
    <submittedName>
        <fullName evidence="1">Uncharacterized protein</fullName>
    </submittedName>
</protein>
<dbReference type="Proteomes" id="UP000499080">
    <property type="component" value="Unassembled WGS sequence"/>
</dbReference>
<organism evidence="1 2">
    <name type="scientific">Araneus ventricosus</name>
    <name type="common">Orbweaver spider</name>
    <name type="synonym">Epeira ventricosa</name>
    <dbReference type="NCBI Taxonomy" id="182803"/>
    <lineage>
        <taxon>Eukaryota</taxon>
        <taxon>Metazoa</taxon>
        <taxon>Ecdysozoa</taxon>
        <taxon>Arthropoda</taxon>
        <taxon>Chelicerata</taxon>
        <taxon>Arachnida</taxon>
        <taxon>Araneae</taxon>
        <taxon>Araneomorphae</taxon>
        <taxon>Entelegynae</taxon>
        <taxon>Araneoidea</taxon>
        <taxon>Araneidae</taxon>
        <taxon>Araneus</taxon>
    </lineage>
</organism>
<dbReference type="AlphaFoldDB" id="A0A4Y2G208"/>
<name>A0A4Y2G208_ARAVE</name>
<gene>
    <name evidence="1" type="ORF">AVEN_261049_1</name>
</gene>
<comment type="caution">
    <text evidence="1">The sequence shown here is derived from an EMBL/GenBank/DDBJ whole genome shotgun (WGS) entry which is preliminary data.</text>
</comment>
<dbReference type="EMBL" id="BGPR01001146">
    <property type="protein sequence ID" value="GBM46669.1"/>
    <property type="molecule type" value="Genomic_DNA"/>
</dbReference>
<accession>A0A4Y2G208</accession>
<keyword evidence="2" id="KW-1185">Reference proteome</keyword>
<reference evidence="1 2" key="1">
    <citation type="journal article" date="2019" name="Sci. Rep.">
        <title>Orb-weaving spider Araneus ventricosus genome elucidates the spidroin gene catalogue.</title>
        <authorList>
            <person name="Kono N."/>
            <person name="Nakamura H."/>
            <person name="Ohtoshi R."/>
            <person name="Moran D.A.P."/>
            <person name="Shinohara A."/>
            <person name="Yoshida Y."/>
            <person name="Fujiwara M."/>
            <person name="Mori M."/>
            <person name="Tomita M."/>
            <person name="Arakawa K."/>
        </authorList>
    </citation>
    <scope>NUCLEOTIDE SEQUENCE [LARGE SCALE GENOMIC DNA]</scope>
</reference>
<sequence>MPRPVGFSLVKLESRFEATRGLFWTGLAILNSSQMTRTTPELAPPLQTSAPHQLKNVWPLTYDLACNSPNTRRIFRGIGFRTWPQNRDLTTRLPRPQTDRE</sequence>